<feature type="compositionally biased region" description="Pro residues" evidence="1">
    <location>
        <begin position="7"/>
        <end position="19"/>
    </location>
</feature>
<evidence type="ECO:0008006" key="4">
    <source>
        <dbReference type="Google" id="ProtNLM"/>
    </source>
</evidence>
<dbReference type="PANTHER" id="PTHR12398:SF20">
    <property type="entry name" value="PROTEIN PHOSPHATASE 1 REGULATORY INHIBITOR SUBUNIT 2"/>
    <property type="match status" value="1"/>
</dbReference>
<accession>A0A167NVE9</accession>
<feature type="compositionally biased region" description="Pro residues" evidence="1">
    <location>
        <begin position="110"/>
        <end position="122"/>
    </location>
</feature>
<feature type="compositionally biased region" description="Acidic residues" evidence="1">
    <location>
        <begin position="176"/>
        <end position="188"/>
    </location>
</feature>
<protein>
    <recommendedName>
        <fullName evidence="4">Protein phosphatase inhibitor 2 (IPP-2)</fullName>
    </recommendedName>
</protein>
<feature type="compositionally biased region" description="Low complexity" evidence="1">
    <location>
        <begin position="144"/>
        <end position="174"/>
    </location>
</feature>
<dbReference type="AlphaFoldDB" id="A0A167NVE9"/>
<evidence type="ECO:0000256" key="1">
    <source>
        <dbReference type="SAM" id="MobiDB-lite"/>
    </source>
</evidence>
<dbReference type="InterPro" id="IPR007062">
    <property type="entry name" value="PPI-2"/>
</dbReference>
<reference evidence="2 3" key="1">
    <citation type="journal article" date="2016" name="Mol. Biol. Evol.">
        <title>Comparative Genomics of Early-Diverging Mushroom-Forming Fungi Provides Insights into the Origins of Lignocellulose Decay Capabilities.</title>
        <authorList>
            <person name="Nagy L.G."/>
            <person name="Riley R."/>
            <person name="Tritt A."/>
            <person name="Adam C."/>
            <person name="Daum C."/>
            <person name="Floudas D."/>
            <person name="Sun H."/>
            <person name="Yadav J.S."/>
            <person name="Pangilinan J."/>
            <person name="Larsson K.H."/>
            <person name="Matsuura K."/>
            <person name="Barry K."/>
            <person name="Labutti K."/>
            <person name="Kuo R."/>
            <person name="Ohm R.A."/>
            <person name="Bhattacharya S.S."/>
            <person name="Shirouzu T."/>
            <person name="Yoshinaga Y."/>
            <person name="Martin F.M."/>
            <person name="Grigoriev I.V."/>
            <person name="Hibbett D.S."/>
        </authorList>
    </citation>
    <scope>NUCLEOTIDE SEQUENCE [LARGE SCALE GENOMIC DNA]</scope>
    <source>
        <strain evidence="2 3">TUFC12733</strain>
    </source>
</reference>
<dbReference type="Pfam" id="PF04979">
    <property type="entry name" value="IPP-2"/>
    <property type="match status" value="1"/>
</dbReference>
<evidence type="ECO:0000313" key="2">
    <source>
        <dbReference type="EMBL" id="KZO98121.1"/>
    </source>
</evidence>
<feature type="region of interest" description="Disordered" evidence="1">
    <location>
        <begin position="1"/>
        <end position="30"/>
    </location>
</feature>
<dbReference type="Proteomes" id="UP000076738">
    <property type="component" value="Unassembled WGS sequence"/>
</dbReference>
<proteinExistence type="predicted"/>
<keyword evidence="3" id="KW-1185">Reference proteome</keyword>
<feature type="compositionally biased region" description="Basic and acidic residues" evidence="1">
    <location>
        <begin position="128"/>
        <end position="139"/>
    </location>
</feature>
<dbReference type="GO" id="GO:0009966">
    <property type="term" value="P:regulation of signal transduction"/>
    <property type="evidence" value="ECO:0007669"/>
    <property type="project" value="InterPro"/>
</dbReference>
<dbReference type="PANTHER" id="PTHR12398">
    <property type="entry name" value="PROTEIN PHOSPHATASE INHIBITOR"/>
    <property type="match status" value="1"/>
</dbReference>
<dbReference type="OrthoDB" id="551302at2759"/>
<feature type="compositionally biased region" description="Acidic residues" evidence="1">
    <location>
        <begin position="227"/>
        <end position="240"/>
    </location>
</feature>
<sequence length="270" mass="28623">MSMSYPAPEPTLHSPPPAGSAPKPKGILKNALPALPPLQTMPANYTGAHLSWDEQNIAETDMSGENFMKITEPKTPYVRYNAELDEVEGYSNIPDFSLTQRSPMSSVPASPHPGPGAAPPSPGIATRTESHSRSPDRRASFGYSGRPSASASSGSSRSASFSLPGEEAPVAVGEGEWGEVEEGEPLDEEAAKKHAEFVKARGRHYSNEAEAMKLMRIVSQMARMLPEEDDDGDKDEEEEQQAFYPEAEASPAGTNGAADGASSVSTSSSS</sequence>
<feature type="region of interest" description="Disordered" evidence="1">
    <location>
        <begin position="91"/>
        <end position="191"/>
    </location>
</feature>
<dbReference type="STRING" id="1330018.A0A167NVE9"/>
<evidence type="ECO:0000313" key="3">
    <source>
        <dbReference type="Proteomes" id="UP000076738"/>
    </source>
</evidence>
<organism evidence="2 3">
    <name type="scientific">Calocera viscosa (strain TUFC12733)</name>
    <dbReference type="NCBI Taxonomy" id="1330018"/>
    <lineage>
        <taxon>Eukaryota</taxon>
        <taxon>Fungi</taxon>
        <taxon>Dikarya</taxon>
        <taxon>Basidiomycota</taxon>
        <taxon>Agaricomycotina</taxon>
        <taxon>Dacrymycetes</taxon>
        <taxon>Dacrymycetales</taxon>
        <taxon>Dacrymycetaceae</taxon>
        <taxon>Calocera</taxon>
    </lineage>
</organism>
<gene>
    <name evidence="2" type="ORF">CALVIDRAFT_54532</name>
</gene>
<feature type="region of interest" description="Disordered" evidence="1">
    <location>
        <begin position="221"/>
        <end position="270"/>
    </location>
</feature>
<name>A0A167NVE9_CALVF</name>
<dbReference type="EMBL" id="KV417277">
    <property type="protein sequence ID" value="KZO98121.1"/>
    <property type="molecule type" value="Genomic_DNA"/>
</dbReference>
<dbReference type="GO" id="GO:0004864">
    <property type="term" value="F:protein phosphatase inhibitor activity"/>
    <property type="evidence" value="ECO:0007669"/>
    <property type="project" value="InterPro"/>
</dbReference>